<dbReference type="GO" id="GO:0016301">
    <property type="term" value="F:kinase activity"/>
    <property type="evidence" value="ECO:0007669"/>
    <property type="project" value="UniProtKB-KW"/>
</dbReference>
<dbReference type="GO" id="GO:0046656">
    <property type="term" value="P:folic acid biosynthetic process"/>
    <property type="evidence" value="ECO:0007669"/>
    <property type="project" value="UniProtKB-KW"/>
</dbReference>
<evidence type="ECO:0000256" key="7">
    <source>
        <dbReference type="ARBA" id="ARBA00022840"/>
    </source>
</evidence>
<dbReference type="PROSITE" id="PS00794">
    <property type="entry name" value="HPPK"/>
    <property type="match status" value="1"/>
</dbReference>
<dbReference type="AlphaFoldDB" id="A0A0G8ARZ9"/>
<dbReference type="NCBIfam" id="TIGR01498">
    <property type="entry name" value="folK"/>
    <property type="match status" value="1"/>
</dbReference>
<evidence type="ECO:0000256" key="6">
    <source>
        <dbReference type="ARBA" id="ARBA00022777"/>
    </source>
</evidence>
<protein>
    <recommendedName>
        <fullName evidence="3">2-amino-4-hydroxy-6-hydroxymethyldihydropteridine diphosphokinase</fullName>
        <ecNumber evidence="3">2.7.6.3</ecNumber>
    </recommendedName>
</protein>
<keyword evidence="4" id="KW-0808">Transferase</keyword>
<dbReference type="PATRIC" id="fig|1608419.3.peg.879"/>
<evidence type="ECO:0000313" key="11">
    <source>
        <dbReference type="Proteomes" id="UP000035037"/>
    </source>
</evidence>
<comment type="caution">
    <text evidence="10">The sequence shown here is derived from an EMBL/GenBank/DDBJ whole genome shotgun (WGS) entry which is preliminary data.</text>
</comment>
<dbReference type="Gene3D" id="3.30.70.560">
    <property type="entry name" value="7,8-Dihydro-6-hydroxymethylpterin-pyrophosphokinase HPPK"/>
    <property type="match status" value="1"/>
</dbReference>
<dbReference type="GO" id="GO:0005524">
    <property type="term" value="F:ATP binding"/>
    <property type="evidence" value="ECO:0007669"/>
    <property type="project" value="UniProtKB-KW"/>
</dbReference>
<dbReference type="PANTHER" id="PTHR43071:SF1">
    <property type="entry name" value="2-AMINO-4-HYDROXY-6-HYDROXYMETHYLDIHYDROPTERIDINE PYROPHOSPHOKINASE"/>
    <property type="match status" value="1"/>
</dbReference>
<dbReference type="EMBL" id="JYFQ01000174">
    <property type="protein sequence ID" value="KKZ10585.1"/>
    <property type="molecule type" value="Genomic_DNA"/>
</dbReference>
<evidence type="ECO:0000256" key="1">
    <source>
        <dbReference type="ARBA" id="ARBA00000198"/>
    </source>
</evidence>
<evidence type="ECO:0000313" key="10">
    <source>
        <dbReference type="EMBL" id="KKZ10585.1"/>
    </source>
</evidence>
<evidence type="ECO:0000256" key="3">
    <source>
        <dbReference type="ARBA" id="ARBA00013253"/>
    </source>
</evidence>
<feature type="domain" description="7,8-dihydro-6-hydroxymethylpterin-pyrophosphokinase" evidence="9">
    <location>
        <begin position="92"/>
        <end position="103"/>
    </location>
</feature>
<dbReference type="GO" id="GO:0003848">
    <property type="term" value="F:2-amino-4-hydroxy-6-hydroxymethyldihydropteridine diphosphokinase activity"/>
    <property type="evidence" value="ECO:0007669"/>
    <property type="project" value="UniProtKB-EC"/>
</dbReference>
<dbReference type="SUPFAM" id="SSF55083">
    <property type="entry name" value="6-hydroxymethyl-7,8-dihydropterin pyrophosphokinase, HPPK"/>
    <property type="match status" value="1"/>
</dbReference>
<proteinExistence type="predicted"/>
<evidence type="ECO:0000259" key="9">
    <source>
        <dbReference type="PROSITE" id="PS00794"/>
    </source>
</evidence>
<organism evidence="10 11">
    <name type="scientific">Candidatus Synechococcus spongiarum 15L</name>
    <dbReference type="NCBI Taxonomy" id="1608419"/>
    <lineage>
        <taxon>Bacteria</taxon>
        <taxon>Bacillati</taxon>
        <taxon>Cyanobacteriota</taxon>
        <taxon>Cyanophyceae</taxon>
        <taxon>Synechococcales</taxon>
        <taxon>Synechococcaceae</taxon>
        <taxon>Synechococcus</taxon>
    </lineage>
</organism>
<keyword evidence="6" id="KW-0418">Kinase</keyword>
<evidence type="ECO:0000256" key="4">
    <source>
        <dbReference type="ARBA" id="ARBA00022679"/>
    </source>
</evidence>
<dbReference type="STRING" id="431041.FLM9_613"/>
<dbReference type="GO" id="GO:0046654">
    <property type="term" value="P:tetrahydrofolate biosynthetic process"/>
    <property type="evidence" value="ECO:0007669"/>
    <property type="project" value="UniProtKB-UniPathway"/>
</dbReference>
<dbReference type="PANTHER" id="PTHR43071">
    <property type="entry name" value="2-AMINO-4-HYDROXY-6-HYDROXYMETHYLDIHYDROPTERIDINE PYROPHOSPHOKINASE"/>
    <property type="match status" value="1"/>
</dbReference>
<dbReference type="Proteomes" id="UP000035037">
    <property type="component" value="Unassembled WGS sequence"/>
</dbReference>
<accession>A0A0G8ARZ9</accession>
<dbReference type="InterPro" id="IPR035907">
    <property type="entry name" value="Hppk_sf"/>
</dbReference>
<evidence type="ECO:0000256" key="8">
    <source>
        <dbReference type="ARBA" id="ARBA00022909"/>
    </source>
</evidence>
<sequence length="171" mass="18837">MPSSDPVAIALGSNLGDSLATLTWAVAALEPMAEGGVLRCSPWFRSAAVGGPPNQPDYVNGVVLMHSSWSPVTLLRRLQALERQAGRQPGPRWGPRVLDLDLLWFGQRRSATPELLLPHPRWQQRSFVLAPLVALDPRLVAPHAPCSCEELLSNCSPPYPRLLYYGLRQRT</sequence>
<comment type="pathway">
    <text evidence="2">Cofactor biosynthesis; tetrahydrofolate biosynthesis; 2-amino-4-hydroxy-6-hydroxymethyl-7,8-dihydropteridine diphosphate from 7,8-dihydroneopterin triphosphate: step 4/4.</text>
</comment>
<keyword evidence="8" id="KW-0289">Folate biosynthesis</keyword>
<name>A0A0G8ARZ9_9SYNE</name>
<dbReference type="InterPro" id="IPR000550">
    <property type="entry name" value="Hppk"/>
</dbReference>
<evidence type="ECO:0000256" key="5">
    <source>
        <dbReference type="ARBA" id="ARBA00022741"/>
    </source>
</evidence>
<dbReference type="UniPathway" id="UPA00077">
    <property type="reaction ID" value="UER00155"/>
</dbReference>
<keyword evidence="7" id="KW-0067">ATP-binding</keyword>
<keyword evidence="5" id="KW-0547">Nucleotide-binding</keyword>
<comment type="catalytic activity">
    <reaction evidence="1">
        <text>6-hydroxymethyl-7,8-dihydropterin + ATP = (7,8-dihydropterin-6-yl)methyl diphosphate + AMP + H(+)</text>
        <dbReference type="Rhea" id="RHEA:11412"/>
        <dbReference type="ChEBI" id="CHEBI:15378"/>
        <dbReference type="ChEBI" id="CHEBI:30616"/>
        <dbReference type="ChEBI" id="CHEBI:44841"/>
        <dbReference type="ChEBI" id="CHEBI:72950"/>
        <dbReference type="ChEBI" id="CHEBI:456215"/>
        <dbReference type="EC" id="2.7.6.3"/>
    </reaction>
</comment>
<reference evidence="10 11" key="1">
    <citation type="submission" date="2015-02" db="EMBL/GenBank/DDBJ databases">
        <authorList>
            <person name="Slaby B."/>
            <person name="Hentschel U."/>
        </authorList>
    </citation>
    <scope>NUCLEOTIDE SEQUENCE [LARGE SCALE GENOMIC DNA]</scope>
    <source>
        <strain evidence="10">15L</strain>
    </source>
</reference>
<gene>
    <name evidence="10" type="ORF">TQ37_08510</name>
</gene>
<evidence type="ECO:0000256" key="2">
    <source>
        <dbReference type="ARBA" id="ARBA00005051"/>
    </source>
</evidence>
<dbReference type="Pfam" id="PF01288">
    <property type="entry name" value="HPPK"/>
    <property type="match status" value="1"/>
</dbReference>
<dbReference type="CDD" id="cd00483">
    <property type="entry name" value="HPPK"/>
    <property type="match status" value="1"/>
</dbReference>
<dbReference type="EC" id="2.7.6.3" evidence="3"/>
<reference evidence="10 11" key="2">
    <citation type="submission" date="2015-05" db="EMBL/GenBank/DDBJ databases">
        <title>Lifestyle Evolution in Cyanobacterial Symbionts of Sponges.</title>
        <authorList>
            <person name="Burgsdorf I."/>
            <person name="Slaby B.M."/>
            <person name="Handley K.M."/>
            <person name="Haber M."/>
            <person name="Blom J."/>
            <person name="Marshall C.W."/>
            <person name="Gilbert J.A."/>
            <person name="Hentschel U."/>
            <person name="Steindler L."/>
        </authorList>
    </citation>
    <scope>NUCLEOTIDE SEQUENCE [LARGE SCALE GENOMIC DNA]</scope>
    <source>
        <strain evidence="10">15L</strain>
    </source>
</reference>